<name>A0A149USG9_9PROT</name>
<organism evidence="1 2">
    <name type="scientific">Acetobacter cerevisiae</name>
    <dbReference type="NCBI Taxonomy" id="178900"/>
    <lineage>
        <taxon>Bacteria</taxon>
        <taxon>Pseudomonadati</taxon>
        <taxon>Pseudomonadota</taxon>
        <taxon>Alphaproteobacteria</taxon>
        <taxon>Acetobacterales</taxon>
        <taxon>Acetobacteraceae</taxon>
        <taxon>Acetobacter</taxon>
    </lineage>
</organism>
<protein>
    <submittedName>
        <fullName evidence="1">Uncharacterized protein</fullName>
    </submittedName>
</protein>
<dbReference type="EMBL" id="LHZY01000044">
    <property type="protein sequence ID" value="KXV70930.1"/>
    <property type="molecule type" value="Genomic_DNA"/>
</dbReference>
<gene>
    <name evidence="1" type="ORF">AD952_11320</name>
</gene>
<dbReference type="PATRIC" id="fig|178900.6.peg.3092"/>
<dbReference type="Proteomes" id="UP000075312">
    <property type="component" value="Unassembled WGS sequence"/>
</dbReference>
<dbReference type="AlphaFoldDB" id="A0A149USG9"/>
<evidence type="ECO:0000313" key="2">
    <source>
        <dbReference type="Proteomes" id="UP000075312"/>
    </source>
</evidence>
<accession>A0A149USG9</accession>
<comment type="caution">
    <text evidence="1">The sequence shown here is derived from an EMBL/GenBank/DDBJ whole genome shotgun (WGS) entry which is preliminary data.</text>
</comment>
<reference evidence="1 2" key="1">
    <citation type="submission" date="2015-06" db="EMBL/GenBank/DDBJ databases">
        <title>Improved classification and identification of acetic acid bacteria using matrix-assisted laser desorption/ionization time-of-flight mass spectrometry; Gluconobacter nephelii and Gluconobacter uchimurae are later heterotypic synonyms of Gluconobacter japonicus and Gluconobacter oxydans, respectively.</title>
        <authorList>
            <person name="Li L."/>
            <person name="Cleenwerck I."/>
            <person name="De Vuyst L."/>
            <person name="Vandamme P."/>
        </authorList>
    </citation>
    <scope>NUCLEOTIDE SEQUENCE [LARGE SCALE GENOMIC DNA]</scope>
    <source>
        <strain evidence="1 2">LMG 1608</strain>
    </source>
</reference>
<proteinExistence type="predicted"/>
<dbReference type="RefSeq" id="WP_062143585.1">
    <property type="nucleotide sequence ID" value="NZ_LHZY01000044.1"/>
</dbReference>
<sequence>MEKQKNGVKSAVRAGDILRVKEIGREFVVAGCDGVRVFPLGASQAFIPLQSCNMVRPASDALHTEVLAILCSAVGIAGEVTPERMQRGDIVLTEIKDKRGHMTKIVVNDTTRIAESELDPRAEEVKKDRNKMADPTVDANSKTMFTRELSFKHRDRLIDDTRRASENDNALWVHSRNHLPKKAKIDQSTIRTVAFRQGKVVFDTQSAVKHGTSTDDAEN</sequence>
<evidence type="ECO:0000313" key="1">
    <source>
        <dbReference type="EMBL" id="KXV70930.1"/>
    </source>
</evidence>